<evidence type="ECO:0000313" key="3">
    <source>
        <dbReference type="EMBL" id="KAL3317121.1"/>
    </source>
</evidence>
<dbReference type="SMART" id="SM00308">
    <property type="entry name" value="LH2"/>
    <property type="match status" value="3"/>
</dbReference>
<dbReference type="InterPro" id="IPR001024">
    <property type="entry name" value="PLAT/LH2_dom"/>
</dbReference>
<evidence type="ECO:0000259" key="2">
    <source>
        <dbReference type="PROSITE" id="PS50095"/>
    </source>
</evidence>
<dbReference type="PROSITE" id="PS50095">
    <property type="entry name" value="PLAT"/>
    <property type="match status" value="4"/>
</dbReference>
<comment type="caution">
    <text evidence="1">Lacks conserved residue(s) required for the propagation of feature annotation.</text>
</comment>
<comment type="caution">
    <text evidence="3">The sequence shown here is derived from an EMBL/GenBank/DDBJ whole genome shotgun (WGS) entry which is preliminary data.</text>
</comment>
<evidence type="ECO:0000313" key="4">
    <source>
        <dbReference type="Proteomes" id="UP001626550"/>
    </source>
</evidence>
<protein>
    <submittedName>
        <fullName evidence="3">Lipoxygenase y domain-containing protein 1</fullName>
    </submittedName>
</protein>
<dbReference type="PANTHER" id="PTHR45901:SF3">
    <property type="entry name" value="LIPOXYGENASE HOMOLOGY DOMAIN-CONTAINING PROTEIN 1"/>
    <property type="match status" value="1"/>
</dbReference>
<dbReference type="Gene3D" id="2.40.180.10">
    <property type="entry name" value="Catalase core domain"/>
    <property type="match status" value="1"/>
</dbReference>
<dbReference type="Proteomes" id="UP001626550">
    <property type="component" value="Unassembled WGS sequence"/>
</dbReference>
<dbReference type="EMBL" id="JBJKFK010000426">
    <property type="protein sequence ID" value="KAL3317121.1"/>
    <property type="molecule type" value="Genomic_DNA"/>
</dbReference>
<organism evidence="3 4">
    <name type="scientific">Cichlidogyrus casuarinus</name>
    <dbReference type="NCBI Taxonomy" id="1844966"/>
    <lineage>
        <taxon>Eukaryota</taxon>
        <taxon>Metazoa</taxon>
        <taxon>Spiralia</taxon>
        <taxon>Lophotrochozoa</taxon>
        <taxon>Platyhelminthes</taxon>
        <taxon>Monogenea</taxon>
        <taxon>Monopisthocotylea</taxon>
        <taxon>Dactylogyridea</taxon>
        <taxon>Ancyrocephalidae</taxon>
        <taxon>Cichlidogyrus</taxon>
    </lineage>
</organism>
<keyword evidence="4" id="KW-1185">Reference proteome</keyword>
<proteinExistence type="predicted"/>
<reference evidence="3 4" key="1">
    <citation type="submission" date="2024-11" db="EMBL/GenBank/DDBJ databases">
        <title>Adaptive evolution of stress response genes in parasites aligns with host niche diversity.</title>
        <authorList>
            <person name="Hahn C."/>
            <person name="Resl P."/>
        </authorList>
    </citation>
    <scope>NUCLEOTIDE SEQUENCE [LARGE SCALE GENOMIC DNA]</scope>
    <source>
        <strain evidence="3">EGGRZ-B1_66</strain>
        <tissue evidence="3">Body</tissue>
    </source>
</reference>
<dbReference type="InterPro" id="IPR052970">
    <property type="entry name" value="Inner_ear_hair_cell_LOXHD"/>
</dbReference>
<dbReference type="AlphaFoldDB" id="A0ABD2QFI6"/>
<dbReference type="Gene3D" id="2.60.60.20">
    <property type="entry name" value="PLAT/LH2 domain"/>
    <property type="match status" value="3"/>
</dbReference>
<dbReference type="Pfam" id="PF01477">
    <property type="entry name" value="PLAT"/>
    <property type="match status" value="4"/>
</dbReference>
<feature type="domain" description="PLAT" evidence="2">
    <location>
        <begin position="309"/>
        <end position="431"/>
    </location>
</feature>
<feature type="domain" description="PLAT" evidence="2">
    <location>
        <begin position="159"/>
        <end position="292"/>
    </location>
</feature>
<name>A0ABD2QFI6_9PLAT</name>
<dbReference type="PANTHER" id="PTHR45901">
    <property type="entry name" value="PROTEIN CBG12474"/>
    <property type="match status" value="1"/>
</dbReference>
<evidence type="ECO:0000256" key="1">
    <source>
        <dbReference type="PROSITE-ProRule" id="PRU00152"/>
    </source>
</evidence>
<sequence length="576" mass="65143">MFLCGHWLSLYKEDGQITRELFGVRSVRTLYEIVTVTGDLENAETDSRVFITLYGKTGITPRIELASGLNENPFRKGRSSKFVVKAPLVGPIVKLKIVQDGSGTKPDWFLERIVVTDLSHPKWTFFFPCQSWISARYSNTQLMKILHGFREPTGHAGVGEYHVTIYTADRPGAGTTSDVFLQMYGTNGFGRQHWLRIPESSKDKPVNPSTLLPFDSVKFARGSCIRLRLEPCQHLGELNKIRIGHNNKGRSPSWFLDKLIIDDLVSSRVYQFNCNRWMGRDEEDGKIVRILECVDPDAFRLTDKKVKRMHCEIRIKTGNVPDAATSARTFIRVHGPEGKDKPLSSPRIWLNNAHFERGRTEIFNVDIPTNTAILSPFTSLDLGHDNSGPYPAWFVDKVGISCRETGVEQTFICGLWLSSTSGDRKIERTLAEDKTSRVTIQKTTEWLISVHTSDLKLAGTDALVYCKLYGNTAATDTIPLTGEGKHFHQNSQNEFRTKIPNIGIPTKLRIWHDNTGPAPGWHLDYVKFKDLTEGAEYLFTCNHWLSYDDDDHTVVRELVATGPNILNPETRNDTSN</sequence>
<feature type="domain" description="PLAT" evidence="2">
    <location>
        <begin position="444"/>
        <end position="559"/>
    </location>
</feature>
<feature type="domain" description="PLAT" evidence="2">
    <location>
        <begin position="29"/>
        <end position="147"/>
    </location>
</feature>
<accession>A0ABD2QFI6</accession>
<gene>
    <name evidence="3" type="primary">LOXHD1_3</name>
    <name evidence="3" type="ORF">Ciccas_004228</name>
</gene>
<dbReference type="SUPFAM" id="SSF49723">
    <property type="entry name" value="Lipase/lipooxygenase domain (PLAT/LH2 domain)"/>
    <property type="match status" value="4"/>
</dbReference>
<dbReference type="InterPro" id="IPR036392">
    <property type="entry name" value="PLAT/LH2_dom_sf"/>
</dbReference>